<dbReference type="Proteomes" id="UP000037530">
    <property type="component" value="Unassembled WGS sequence"/>
</dbReference>
<dbReference type="PATRIC" id="fig|171383.3.peg.4432"/>
<dbReference type="InterPro" id="IPR025668">
    <property type="entry name" value="Tnp_DDE_dom"/>
</dbReference>
<sequence length="460" mass="51676">MGETLPSWKPSCNLSVSVQLSERKTSSDAGAFLLREVLDRSGVIESLDRQLLDDRDPARVQHSLSSQLRTLLVQRALGWDDLSDTQTLANDPVLQLACSDQRSTTPLEQPRPSQPTLSRLLNLLATDINQSAFHDGLLDMAMWRLSSMRSGKPLSSITLDVDGLPIETFGQQVRTGYNSYVGYSHYSPLVASIAETGDMVGGLLREGNSGCAVQAEYWIPKLVERIGKTTGTKVRVRFDAGFTGNPTLSALDDANIEYVGRLSSNTVLEREAAHYLKRPVGRPTHQLREWCHEFYYQAQSWEKPRRIILVVCEQPDDLFLKHFFLVTSLDWKDWTPHKILQLYRKRGKAEGHMGELKDTLNVHLSSTCRGASTVQQVMGRNQVSLLLSLYAYQMLHSLRALMERVTQKGWSIRKVPEQILKTAATVAVHARKIAVHIGQSGGKWWPSLLKNLPRLHQAQT</sequence>
<reference evidence="3" key="1">
    <citation type="submission" date="2015-08" db="EMBL/GenBank/DDBJ databases">
        <title>Vibrio galatheae sp. nov., a novel member of the Vibrionaceae family isolated from the Solomon Islands.</title>
        <authorList>
            <person name="Giubergia S."/>
            <person name="Machado H."/>
            <person name="Mateiu R.V."/>
            <person name="Gram L."/>
        </authorList>
    </citation>
    <scope>NUCLEOTIDE SEQUENCE [LARGE SCALE GENOMIC DNA]</scope>
    <source>
        <strain evidence="3">DSM 19134</strain>
    </source>
</reference>
<dbReference type="RefSeq" id="WP_053411097.1">
    <property type="nucleotide sequence ID" value="NZ_LHPI01000042.1"/>
</dbReference>
<evidence type="ECO:0000259" key="1">
    <source>
        <dbReference type="Pfam" id="PF13701"/>
    </source>
</evidence>
<comment type="caution">
    <text evidence="2">The sequence shown here is derived from an EMBL/GenBank/DDBJ whole genome shotgun (WGS) entry which is preliminary data.</text>
</comment>
<dbReference type="EMBL" id="LHPI01000042">
    <property type="protein sequence ID" value="KOO04873.1"/>
    <property type="molecule type" value="Genomic_DNA"/>
</dbReference>
<dbReference type="NCBIfam" id="NF033539">
    <property type="entry name" value="transpos_IS1380"/>
    <property type="match status" value="1"/>
</dbReference>
<accession>A0A0M0HTC7</accession>
<feature type="domain" description="Transposase DDE" evidence="1">
    <location>
        <begin position="14"/>
        <end position="439"/>
    </location>
</feature>
<gene>
    <name evidence="2" type="ORF">AKJ31_21760</name>
</gene>
<dbReference type="InterPro" id="IPR012337">
    <property type="entry name" value="RNaseH-like_sf"/>
</dbReference>
<evidence type="ECO:0000313" key="3">
    <source>
        <dbReference type="Proteomes" id="UP000037530"/>
    </source>
</evidence>
<proteinExistence type="predicted"/>
<protein>
    <recommendedName>
        <fullName evidence="1">Transposase DDE domain-containing protein</fullName>
    </recommendedName>
</protein>
<dbReference type="AlphaFoldDB" id="A0A0M0HTC7"/>
<keyword evidence="3" id="KW-1185">Reference proteome</keyword>
<evidence type="ECO:0000313" key="2">
    <source>
        <dbReference type="EMBL" id="KOO04873.1"/>
    </source>
</evidence>
<dbReference type="OrthoDB" id="8482126at2"/>
<dbReference type="SUPFAM" id="SSF53098">
    <property type="entry name" value="Ribonuclease H-like"/>
    <property type="match status" value="1"/>
</dbReference>
<name>A0A0M0HTC7_9VIBR</name>
<dbReference type="InterPro" id="IPR047960">
    <property type="entry name" value="Transpos_IS1380"/>
</dbReference>
<dbReference type="Pfam" id="PF13701">
    <property type="entry name" value="DDE_Tnp_1_4"/>
    <property type="match status" value="1"/>
</dbReference>
<organism evidence="2 3">
    <name type="scientific">Vibrio hepatarius</name>
    <dbReference type="NCBI Taxonomy" id="171383"/>
    <lineage>
        <taxon>Bacteria</taxon>
        <taxon>Pseudomonadati</taxon>
        <taxon>Pseudomonadota</taxon>
        <taxon>Gammaproteobacteria</taxon>
        <taxon>Vibrionales</taxon>
        <taxon>Vibrionaceae</taxon>
        <taxon>Vibrio</taxon>
        <taxon>Vibrio oreintalis group</taxon>
    </lineage>
</organism>